<feature type="transmembrane region" description="Helical" evidence="1">
    <location>
        <begin position="122"/>
        <end position="145"/>
    </location>
</feature>
<proteinExistence type="predicted"/>
<dbReference type="PANTHER" id="PTHR14136">
    <property type="entry name" value="BTB_POZ DOMAIN-CONTAINING PROTEIN KCTD9"/>
    <property type="match status" value="1"/>
</dbReference>
<feature type="transmembrane region" description="Helical" evidence="1">
    <location>
        <begin position="221"/>
        <end position="246"/>
    </location>
</feature>
<dbReference type="SUPFAM" id="SSF141571">
    <property type="entry name" value="Pentapeptide repeat-like"/>
    <property type="match status" value="2"/>
</dbReference>
<dbReference type="InterPro" id="IPR001646">
    <property type="entry name" value="5peptide_repeat"/>
</dbReference>
<name>A0A1Z4LVL0_9CYAN</name>
<dbReference type="Proteomes" id="UP000218418">
    <property type="component" value="Chromosome"/>
</dbReference>
<feature type="transmembrane region" description="Helical" evidence="1">
    <location>
        <begin position="157"/>
        <end position="183"/>
    </location>
</feature>
<evidence type="ECO:0000256" key="1">
    <source>
        <dbReference type="SAM" id="Phobius"/>
    </source>
</evidence>
<dbReference type="AlphaFoldDB" id="A0A1Z4LVL0"/>
<sequence length="455" mass="49063">MTQEYHRAKLRGKSFKGQDLTGVDFSNSDIRGTDFTNAILRDANFSHTKSGLQRRWAIIIILFTLVLSAISGLMSAVGGSLVGFILIDSARINVYVGVASLIILSVYFLLSIRKGVLSACVFLAVTIALAIVAAVTWAGFVAVVWSGLAASSEATEIAPIVAVVTMGTVAVIVTAVGAVCVTISAAITGAIAGIFAVMITVMIAGTVAGAVSVYAMMTNPVAGIVAGTVSVMLVILSAYIGCSAISEDKKQNFVRKIAISLTTRYGTSFRNADLTDADFTQAKLKSANFNKAKVKRTNWFEIKQVHLAAVNTTYLENANMRELVVNKDLQNKIFDGWNLRGINLQGGNLKDASFVGANLNETNLRNADISRAKLVRSQLDKADLRSANLTGAYVEDWNITPQTLLYPINCDYIFLRVPTPEDPNPHRLPTNWEANFQDGEFNKSMNPMKKVSNFG</sequence>
<organism evidence="2 3">
    <name type="scientific">Calothrix parasitica NIES-267</name>
    <dbReference type="NCBI Taxonomy" id="1973488"/>
    <lineage>
        <taxon>Bacteria</taxon>
        <taxon>Bacillati</taxon>
        <taxon>Cyanobacteriota</taxon>
        <taxon>Cyanophyceae</taxon>
        <taxon>Nostocales</taxon>
        <taxon>Calotrichaceae</taxon>
        <taxon>Calothrix</taxon>
    </lineage>
</organism>
<evidence type="ECO:0000313" key="2">
    <source>
        <dbReference type="EMBL" id="BAY85260.1"/>
    </source>
</evidence>
<feature type="transmembrane region" description="Helical" evidence="1">
    <location>
        <begin position="56"/>
        <end position="86"/>
    </location>
</feature>
<dbReference type="Gene3D" id="2.160.20.80">
    <property type="entry name" value="E3 ubiquitin-protein ligase SopA"/>
    <property type="match status" value="2"/>
</dbReference>
<dbReference type="InterPro" id="IPR051082">
    <property type="entry name" value="Pentapeptide-BTB/POZ_domain"/>
</dbReference>
<keyword evidence="1" id="KW-0812">Transmembrane</keyword>
<gene>
    <name evidence="2" type="ORF">NIES267_47590</name>
</gene>
<feature type="transmembrane region" description="Helical" evidence="1">
    <location>
        <begin position="92"/>
        <end position="110"/>
    </location>
</feature>
<feature type="transmembrane region" description="Helical" evidence="1">
    <location>
        <begin position="190"/>
        <end position="215"/>
    </location>
</feature>
<keyword evidence="3" id="KW-1185">Reference proteome</keyword>
<accession>A0A1Z4LVL0</accession>
<dbReference type="Pfam" id="PF00805">
    <property type="entry name" value="Pentapeptide"/>
    <property type="match status" value="3"/>
</dbReference>
<keyword evidence="1" id="KW-1133">Transmembrane helix</keyword>
<dbReference type="OrthoDB" id="528457at2"/>
<dbReference type="PANTHER" id="PTHR14136:SF17">
    <property type="entry name" value="BTB_POZ DOMAIN-CONTAINING PROTEIN KCTD9"/>
    <property type="match status" value="1"/>
</dbReference>
<dbReference type="EMBL" id="AP018227">
    <property type="protein sequence ID" value="BAY85260.1"/>
    <property type="molecule type" value="Genomic_DNA"/>
</dbReference>
<reference evidence="2 3" key="1">
    <citation type="submission" date="2017-06" db="EMBL/GenBank/DDBJ databases">
        <title>Genome sequencing of cyanobaciteial culture collection at National Institute for Environmental Studies (NIES).</title>
        <authorList>
            <person name="Hirose Y."/>
            <person name="Shimura Y."/>
            <person name="Fujisawa T."/>
            <person name="Nakamura Y."/>
            <person name="Kawachi M."/>
        </authorList>
    </citation>
    <scope>NUCLEOTIDE SEQUENCE [LARGE SCALE GENOMIC DNA]</scope>
    <source>
        <strain evidence="2 3">NIES-267</strain>
    </source>
</reference>
<keyword evidence="1" id="KW-0472">Membrane</keyword>
<evidence type="ECO:0000313" key="3">
    <source>
        <dbReference type="Proteomes" id="UP000218418"/>
    </source>
</evidence>
<protein>
    <submittedName>
        <fullName evidence="2">Pentapeptide repeat protein</fullName>
    </submittedName>
</protein>